<dbReference type="AlphaFoldDB" id="A0A2C9UR77"/>
<evidence type="ECO:0000313" key="1">
    <source>
        <dbReference type="EMBL" id="OAY33294.1"/>
    </source>
</evidence>
<dbReference type="EMBL" id="CM004399">
    <property type="protein sequence ID" value="OAY33294.1"/>
    <property type="molecule type" value="Genomic_DNA"/>
</dbReference>
<protein>
    <submittedName>
        <fullName evidence="1">Uncharacterized protein</fullName>
    </submittedName>
</protein>
<sequence>MLLAEKLRKEKAQGIIGNDCLSRLFSSLFIFLRGFTLSY</sequence>
<organism evidence="1">
    <name type="scientific">Manihot esculenta</name>
    <name type="common">Cassava</name>
    <name type="synonym">Jatropha manihot</name>
    <dbReference type="NCBI Taxonomy" id="3983"/>
    <lineage>
        <taxon>Eukaryota</taxon>
        <taxon>Viridiplantae</taxon>
        <taxon>Streptophyta</taxon>
        <taxon>Embryophyta</taxon>
        <taxon>Tracheophyta</taxon>
        <taxon>Spermatophyta</taxon>
        <taxon>Magnoliopsida</taxon>
        <taxon>eudicotyledons</taxon>
        <taxon>Gunneridae</taxon>
        <taxon>Pentapetalae</taxon>
        <taxon>rosids</taxon>
        <taxon>fabids</taxon>
        <taxon>Malpighiales</taxon>
        <taxon>Euphorbiaceae</taxon>
        <taxon>Crotonoideae</taxon>
        <taxon>Manihoteae</taxon>
        <taxon>Manihot</taxon>
    </lineage>
</organism>
<gene>
    <name evidence="1" type="ORF">MANES_13G083800</name>
</gene>
<accession>A0A2C9UR77</accession>
<reference evidence="1" key="1">
    <citation type="submission" date="2016-02" db="EMBL/GenBank/DDBJ databases">
        <title>WGS assembly of Manihot esculenta.</title>
        <authorList>
            <person name="Bredeson J.V."/>
            <person name="Prochnik S.E."/>
            <person name="Lyons J.B."/>
            <person name="Schmutz J."/>
            <person name="Grimwood J."/>
            <person name="Vrebalov J."/>
            <person name="Bart R.S."/>
            <person name="Amuge T."/>
            <person name="Ferguson M.E."/>
            <person name="Green R."/>
            <person name="Putnam N."/>
            <person name="Stites J."/>
            <person name="Rounsley S."/>
            <person name="Rokhsar D.S."/>
        </authorList>
    </citation>
    <scope>NUCLEOTIDE SEQUENCE [LARGE SCALE GENOMIC DNA]</scope>
    <source>
        <tissue evidence="1">Leaf</tissue>
    </source>
</reference>
<proteinExistence type="predicted"/>
<name>A0A2C9UR77_MANES</name>